<feature type="region of interest" description="Disordered" evidence="1">
    <location>
        <begin position="503"/>
        <end position="524"/>
    </location>
</feature>
<evidence type="ECO:0000313" key="4">
    <source>
        <dbReference type="Proteomes" id="UP000002247"/>
    </source>
</evidence>
<sequence length="543" mass="56564">MALSLAHWTSVSTEPAATVFCGGRIHSQTAPEATALAVQDGRVVWLGGDRAARELFPQASRVPLDGALVAPGFVDAHVHLTDAGLGLAARELGGAVSRDAALRAYACAAARNEGQLLWFGTWDESKWDVPQPPTTDELDARAPGAMVYSPRVDVHAAAASTALRAAVPGLAEARGFHPQAPLTGEAHHLVREAAKALLSAQQRASAQRTALEHALSRGVVQVHECAGPRISSREDLALLLGAEHPVERVGYWGEAVESPEQARELIAQTGAAGLAGDLFIDGSIGSSTAWLHEPFLSTGACGNAYLSPEAVRAHVRASTAAGVPAGFHAIGDAAVAELVGAFGSAVAEFGVPSVAKCGHRLEHMEMTTPEQARQLGQWGVAASVQPLFDALWGGPGGMYEQRLGARRAAQLNNFAQFAAAGVVLAFGSDAPVTDIDPWAWARAAANHHRPESRISARAAFLAATRGGRRAAGSRDPLAGSLVPGSAATFVVWEVPQYAAAEPGRANSWSTDQRTHQPPLPDLAAGSPSCKMVVVDGQPVYESL</sequence>
<keyword evidence="4" id="KW-1185">Reference proteome</keyword>
<dbReference type="InterPro" id="IPR013108">
    <property type="entry name" value="Amidohydro_3"/>
</dbReference>
<dbReference type="Gene3D" id="3.10.310.70">
    <property type="match status" value="1"/>
</dbReference>
<dbReference type="InterPro" id="IPR032466">
    <property type="entry name" value="Metal_Hydrolase"/>
</dbReference>
<dbReference type="EMBL" id="CP001958">
    <property type="protein sequence ID" value="ADG98226.1"/>
    <property type="molecule type" value="Genomic_DNA"/>
</dbReference>
<evidence type="ECO:0000259" key="2">
    <source>
        <dbReference type="Pfam" id="PF07969"/>
    </source>
</evidence>
<evidence type="ECO:0000313" key="3">
    <source>
        <dbReference type="EMBL" id="ADG98226.1"/>
    </source>
</evidence>
<keyword evidence="3" id="KW-0378">Hydrolase</keyword>
<dbReference type="AlphaFoldDB" id="D6Z8E6"/>
<dbReference type="STRING" id="640132.Srot_1766"/>
<dbReference type="GO" id="GO:0016810">
    <property type="term" value="F:hydrolase activity, acting on carbon-nitrogen (but not peptide) bonds"/>
    <property type="evidence" value="ECO:0007669"/>
    <property type="project" value="InterPro"/>
</dbReference>
<accession>D6Z8E6</accession>
<reference evidence="3 4" key="1">
    <citation type="journal article" date="2010" name="Stand. Genomic Sci.">
        <title>Complete genome sequence of Segniliparus rotundus type strain (CDC 1076).</title>
        <authorList>
            <person name="Sikorski J."/>
            <person name="Lapidus A."/>
            <person name="Copeland A."/>
            <person name="Misra M."/>
            <person name="Glavina Del Rio T."/>
            <person name="Nolan M."/>
            <person name="Lucas S."/>
            <person name="Chen F."/>
            <person name="Tice H."/>
            <person name="Cheng J.F."/>
            <person name="Jando M."/>
            <person name="Schneider S."/>
            <person name="Bruce D."/>
            <person name="Goodwin L."/>
            <person name="Pitluck S."/>
            <person name="Liolios K."/>
            <person name="Mikhailova N."/>
            <person name="Pati A."/>
            <person name="Ivanova N."/>
            <person name="Mavromatis K."/>
            <person name="Chen A."/>
            <person name="Palaniappan K."/>
            <person name="Chertkov O."/>
            <person name="Land M."/>
            <person name="Hauser L."/>
            <person name="Chang Y.J."/>
            <person name="Jeffries C.D."/>
            <person name="Brettin T."/>
            <person name="Detter J.C."/>
            <person name="Han C."/>
            <person name="Rohde M."/>
            <person name="Goker M."/>
            <person name="Bristow J."/>
            <person name="Eisen J.A."/>
            <person name="Markowitz V."/>
            <person name="Hugenholtz P."/>
            <person name="Kyrpides N.C."/>
            <person name="Klenk H.P."/>
        </authorList>
    </citation>
    <scope>NUCLEOTIDE SEQUENCE [LARGE SCALE GENOMIC DNA]</scope>
    <source>
        <strain evidence="4">ATCC BAA-972 / CDC 1076 / CIP 108378 / DSM 44985 / JCM 13578</strain>
    </source>
</reference>
<dbReference type="KEGG" id="srt:Srot_1766"/>
<dbReference type="PANTHER" id="PTHR22642">
    <property type="entry name" value="IMIDAZOLONEPROPIONASE"/>
    <property type="match status" value="1"/>
</dbReference>
<proteinExistence type="predicted"/>
<dbReference type="PANTHER" id="PTHR22642:SF2">
    <property type="entry name" value="PROTEIN LONG AFTER FAR-RED 3"/>
    <property type="match status" value="1"/>
</dbReference>
<name>D6Z8E6_SEGRD</name>
<dbReference type="Pfam" id="PF07969">
    <property type="entry name" value="Amidohydro_3"/>
    <property type="match status" value="1"/>
</dbReference>
<dbReference type="OrthoDB" id="3238066at2"/>
<dbReference type="eggNOG" id="COG1574">
    <property type="taxonomic scope" value="Bacteria"/>
</dbReference>
<dbReference type="SUPFAM" id="SSF51338">
    <property type="entry name" value="Composite domain of metallo-dependent hydrolases"/>
    <property type="match status" value="1"/>
</dbReference>
<organism evidence="3 4">
    <name type="scientific">Segniliparus rotundus (strain ATCC BAA-972 / CDC 1076 / CIP 108378 / DSM 44985 / JCM 13578)</name>
    <dbReference type="NCBI Taxonomy" id="640132"/>
    <lineage>
        <taxon>Bacteria</taxon>
        <taxon>Bacillati</taxon>
        <taxon>Actinomycetota</taxon>
        <taxon>Actinomycetes</taxon>
        <taxon>Mycobacteriales</taxon>
        <taxon>Segniliparaceae</taxon>
        <taxon>Segniliparus</taxon>
    </lineage>
</organism>
<dbReference type="Gene3D" id="2.30.40.10">
    <property type="entry name" value="Urease, subunit C, domain 1"/>
    <property type="match status" value="1"/>
</dbReference>
<protein>
    <submittedName>
        <fullName evidence="3">Amidohydrolase 3</fullName>
    </submittedName>
</protein>
<feature type="domain" description="Amidohydrolase 3" evidence="2">
    <location>
        <begin position="64"/>
        <end position="540"/>
    </location>
</feature>
<dbReference type="Proteomes" id="UP000002247">
    <property type="component" value="Chromosome"/>
</dbReference>
<gene>
    <name evidence="3" type="ordered locus">Srot_1766</name>
</gene>
<evidence type="ECO:0000256" key="1">
    <source>
        <dbReference type="SAM" id="MobiDB-lite"/>
    </source>
</evidence>
<dbReference type="RefSeq" id="WP_013138679.1">
    <property type="nucleotide sequence ID" value="NC_014168.1"/>
</dbReference>
<dbReference type="Gene3D" id="3.20.20.140">
    <property type="entry name" value="Metal-dependent hydrolases"/>
    <property type="match status" value="1"/>
</dbReference>
<dbReference type="SUPFAM" id="SSF51556">
    <property type="entry name" value="Metallo-dependent hydrolases"/>
    <property type="match status" value="1"/>
</dbReference>
<dbReference type="HOGENOM" id="CLU_009942_7_1_11"/>
<dbReference type="InterPro" id="IPR011059">
    <property type="entry name" value="Metal-dep_hydrolase_composite"/>
</dbReference>